<accession>A0ABD0W4L5</accession>
<evidence type="ECO:0000313" key="2">
    <source>
        <dbReference type="Proteomes" id="UP001552299"/>
    </source>
</evidence>
<proteinExistence type="predicted"/>
<keyword evidence="2" id="KW-1185">Reference proteome</keyword>
<reference evidence="1 2" key="1">
    <citation type="journal article" date="2024" name="Plant Biotechnol. J.">
        <title>Dendrobium thyrsiflorum genome and its molecular insights into genes involved in important horticultural traits.</title>
        <authorList>
            <person name="Chen B."/>
            <person name="Wang J.Y."/>
            <person name="Zheng P.J."/>
            <person name="Li K.L."/>
            <person name="Liang Y.M."/>
            <person name="Chen X.F."/>
            <person name="Zhang C."/>
            <person name="Zhao X."/>
            <person name="He X."/>
            <person name="Zhang G.Q."/>
            <person name="Liu Z.J."/>
            <person name="Xu Q."/>
        </authorList>
    </citation>
    <scope>NUCLEOTIDE SEQUENCE [LARGE SCALE GENOMIC DNA]</scope>
    <source>
        <strain evidence="1">GZMU011</strain>
    </source>
</reference>
<evidence type="ECO:0000313" key="1">
    <source>
        <dbReference type="EMBL" id="KAL0927688.1"/>
    </source>
</evidence>
<dbReference type="EMBL" id="JANQDX010000002">
    <property type="protein sequence ID" value="KAL0927688.1"/>
    <property type="molecule type" value="Genomic_DNA"/>
</dbReference>
<protein>
    <submittedName>
        <fullName evidence="1">Uncharacterized protein</fullName>
    </submittedName>
</protein>
<dbReference type="Proteomes" id="UP001552299">
    <property type="component" value="Unassembled WGS sequence"/>
</dbReference>
<sequence>MGEAQSKVHTSAFSPTCTLHYRLMSGQVLDNNGLVIENISGFILKIKAEKPLQTLLFTNPVRQRTFDSFRFLLKLAENRTSFCFHPKPAENRLFSLKWTPPRPSKIRDDARRRWTEPLLGATFMGKDKLSTDGTNHGKKNLVKENGNMGIAKQIRKRVTKLEEEFEEAPDVE</sequence>
<gene>
    <name evidence="1" type="ORF">M5K25_001886</name>
</gene>
<comment type="caution">
    <text evidence="1">The sequence shown here is derived from an EMBL/GenBank/DDBJ whole genome shotgun (WGS) entry which is preliminary data.</text>
</comment>
<name>A0ABD0W4L5_DENTH</name>
<organism evidence="1 2">
    <name type="scientific">Dendrobium thyrsiflorum</name>
    <name type="common">Pinecone-like raceme dendrobium</name>
    <name type="synonym">Orchid</name>
    <dbReference type="NCBI Taxonomy" id="117978"/>
    <lineage>
        <taxon>Eukaryota</taxon>
        <taxon>Viridiplantae</taxon>
        <taxon>Streptophyta</taxon>
        <taxon>Embryophyta</taxon>
        <taxon>Tracheophyta</taxon>
        <taxon>Spermatophyta</taxon>
        <taxon>Magnoliopsida</taxon>
        <taxon>Liliopsida</taxon>
        <taxon>Asparagales</taxon>
        <taxon>Orchidaceae</taxon>
        <taxon>Epidendroideae</taxon>
        <taxon>Malaxideae</taxon>
        <taxon>Dendrobiinae</taxon>
        <taxon>Dendrobium</taxon>
    </lineage>
</organism>
<dbReference type="AlphaFoldDB" id="A0ABD0W4L5"/>